<gene>
    <name evidence="6" type="ORF">VB739_16635</name>
</gene>
<dbReference type="GO" id="GO:0016853">
    <property type="term" value="F:isomerase activity"/>
    <property type="evidence" value="ECO:0007669"/>
    <property type="project" value="UniProtKB-KW"/>
</dbReference>
<evidence type="ECO:0000259" key="5">
    <source>
        <dbReference type="SMART" id="SM00363"/>
    </source>
</evidence>
<evidence type="ECO:0000256" key="2">
    <source>
        <dbReference type="ARBA" id="ARBA00023235"/>
    </source>
</evidence>
<dbReference type="Pfam" id="PF00849">
    <property type="entry name" value="PseudoU_synth_2"/>
    <property type="match status" value="1"/>
</dbReference>
<dbReference type="CDD" id="cd02870">
    <property type="entry name" value="PseudoU_synth_RsuA_like"/>
    <property type="match status" value="1"/>
</dbReference>
<dbReference type="PROSITE" id="PS01149">
    <property type="entry name" value="PSI_RSU"/>
    <property type="match status" value="1"/>
</dbReference>
<evidence type="ECO:0000256" key="4">
    <source>
        <dbReference type="RuleBase" id="RU003887"/>
    </source>
</evidence>
<dbReference type="Proteomes" id="UP001302329">
    <property type="component" value="Unassembled WGS sequence"/>
</dbReference>
<dbReference type="PANTHER" id="PTHR47683:SF2">
    <property type="entry name" value="RNA-BINDING S4 DOMAIN-CONTAINING PROTEIN"/>
    <property type="match status" value="1"/>
</dbReference>
<keyword evidence="7" id="KW-1185">Reference proteome</keyword>
<dbReference type="InterPro" id="IPR006145">
    <property type="entry name" value="PsdUridine_synth_RsuA/RluA"/>
</dbReference>
<dbReference type="NCBIfam" id="TIGR00093">
    <property type="entry name" value="pseudouridine synthase"/>
    <property type="match status" value="1"/>
</dbReference>
<dbReference type="InterPro" id="IPR020103">
    <property type="entry name" value="PsdUridine_synth_cat_dom_sf"/>
</dbReference>
<protein>
    <recommendedName>
        <fullName evidence="4">Pseudouridine synthase</fullName>
        <ecNumber evidence="4">5.4.99.-</ecNumber>
    </recommendedName>
</protein>
<evidence type="ECO:0000256" key="1">
    <source>
        <dbReference type="ARBA" id="ARBA00008348"/>
    </source>
</evidence>
<proteinExistence type="inferred from homology"/>
<accession>A0ABU5T075</accession>
<comment type="caution">
    <text evidence="6">The sequence shown here is derived from an EMBL/GenBank/DDBJ whole genome shotgun (WGS) entry which is preliminary data.</text>
</comment>
<feature type="domain" description="RNA-binding S4" evidence="5">
    <location>
        <begin position="4"/>
        <end position="65"/>
    </location>
</feature>
<dbReference type="InterPro" id="IPR042092">
    <property type="entry name" value="PsdUridine_s_RsuA/RluB/E/F_cat"/>
</dbReference>
<reference evidence="6 7" key="1">
    <citation type="submission" date="2023-12" db="EMBL/GenBank/DDBJ databases">
        <title>Baltic Sea Cyanobacteria.</title>
        <authorList>
            <person name="Delbaje E."/>
            <person name="Fewer D.P."/>
            <person name="Shishido T.K."/>
        </authorList>
    </citation>
    <scope>NUCLEOTIDE SEQUENCE [LARGE SCALE GENOMIC DNA]</scope>
    <source>
        <strain evidence="6 7">UHCC 0281</strain>
    </source>
</reference>
<dbReference type="InterPro" id="IPR036986">
    <property type="entry name" value="S4_RNA-bd_sf"/>
</dbReference>
<evidence type="ECO:0000256" key="3">
    <source>
        <dbReference type="PROSITE-ProRule" id="PRU00182"/>
    </source>
</evidence>
<dbReference type="EMBL" id="JAYGHY010000118">
    <property type="protein sequence ID" value="MEA5444184.1"/>
    <property type="molecule type" value="Genomic_DNA"/>
</dbReference>
<dbReference type="RefSeq" id="WP_323358113.1">
    <property type="nucleotide sequence ID" value="NZ_JAYGHY010000118.1"/>
</dbReference>
<dbReference type="SUPFAM" id="SSF55120">
    <property type="entry name" value="Pseudouridine synthase"/>
    <property type="match status" value="1"/>
</dbReference>
<dbReference type="InterPro" id="IPR018496">
    <property type="entry name" value="PsdUridine_synth_RsuA/RluB_CS"/>
</dbReference>
<keyword evidence="3" id="KW-0694">RNA-binding</keyword>
<dbReference type="PANTHER" id="PTHR47683">
    <property type="entry name" value="PSEUDOURIDINE SYNTHASE FAMILY PROTEIN-RELATED"/>
    <property type="match status" value="1"/>
</dbReference>
<comment type="similarity">
    <text evidence="1 4">Belongs to the pseudouridine synthase RsuA family.</text>
</comment>
<dbReference type="InterPro" id="IPR050343">
    <property type="entry name" value="RsuA_PseudoU_synthase"/>
</dbReference>
<name>A0ABU5T075_9CYAN</name>
<dbReference type="InterPro" id="IPR020094">
    <property type="entry name" value="TruA/RsuA/RluB/E/F_N"/>
</dbReference>
<keyword evidence="2 4" id="KW-0413">Isomerase</keyword>
<dbReference type="PROSITE" id="PS50889">
    <property type="entry name" value="S4"/>
    <property type="match status" value="1"/>
</dbReference>
<dbReference type="SMART" id="SM00363">
    <property type="entry name" value="S4"/>
    <property type="match status" value="1"/>
</dbReference>
<dbReference type="Gene3D" id="3.30.70.580">
    <property type="entry name" value="Pseudouridine synthase I, catalytic domain, N-terminal subdomain"/>
    <property type="match status" value="1"/>
</dbReference>
<dbReference type="Gene3D" id="3.30.70.1560">
    <property type="entry name" value="Alpha-L RNA-binding motif"/>
    <property type="match status" value="1"/>
</dbReference>
<dbReference type="InterPro" id="IPR002942">
    <property type="entry name" value="S4_RNA-bd"/>
</dbReference>
<dbReference type="Pfam" id="PF01479">
    <property type="entry name" value="S4"/>
    <property type="match status" value="1"/>
</dbReference>
<dbReference type="InterPro" id="IPR000748">
    <property type="entry name" value="PsdUridine_synth_RsuA/RluB/E/F"/>
</dbReference>
<sequence>MAADRLQKLVAAAGLCSRRQAEAWLRDGRVRVNGELAQLGDRADPSCDLISVDGQPLERPRSTLTLLLNKPPGVLSTCHDTHGRPTVLDLLPPERRRGLHPVGRLDADSRGALLLSNDGDLTLRLTHPRYGHRKTYQVWVEGWPPPATLERWRAGVPLDGLPSQPVDLHRLRHHRGATLLELVLREGRNRQIRRTAEILGHPVLDLRRVAVGPVQLGDLAEGSWREVEPGEWGPLAVAP</sequence>
<dbReference type="Gene3D" id="3.10.290.10">
    <property type="entry name" value="RNA-binding S4 domain"/>
    <property type="match status" value="1"/>
</dbReference>
<organism evidence="6 7">
    <name type="scientific">Cyanobium gracile UHCC 0281</name>
    <dbReference type="NCBI Taxonomy" id="3110309"/>
    <lineage>
        <taxon>Bacteria</taxon>
        <taxon>Bacillati</taxon>
        <taxon>Cyanobacteriota</taxon>
        <taxon>Cyanophyceae</taxon>
        <taxon>Synechococcales</taxon>
        <taxon>Prochlorococcaceae</taxon>
        <taxon>Cyanobium</taxon>
    </lineage>
</organism>
<dbReference type="CDD" id="cd00165">
    <property type="entry name" value="S4"/>
    <property type="match status" value="1"/>
</dbReference>
<evidence type="ECO:0000313" key="7">
    <source>
        <dbReference type="Proteomes" id="UP001302329"/>
    </source>
</evidence>
<dbReference type="SUPFAM" id="SSF55174">
    <property type="entry name" value="Alpha-L RNA-binding motif"/>
    <property type="match status" value="1"/>
</dbReference>
<dbReference type="EC" id="5.4.99.-" evidence="4"/>
<evidence type="ECO:0000313" key="6">
    <source>
        <dbReference type="EMBL" id="MEA5444184.1"/>
    </source>
</evidence>